<dbReference type="GO" id="GO:0003824">
    <property type="term" value="F:catalytic activity"/>
    <property type="evidence" value="ECO:0007669"/>
    <property type="project" value="InterPro"/>
</dbReference>
<evidence type="ECO:0000256" key="2">
    <source>
        <dbReference type="ARBA" id="ARBA00023043"/>
    </source>
</evidence>
<dbReference type="Pfam" id="PF12796">
    <property type="entry name" value="Ank_2"/>
    <property type="match status" value="3"/>
</dbReference>
<dbReference type="InterPro" id="IPR027417">
    <property type="entry name" value="P-loop_NTPase"/>
</dbReference>
<feature type="repeat" description="ANK" evidence="3">
    <location>
        <begin position="966"/>
        <end position="998"/>
    </location>
</feature>
<name>A0A175VYR2_9PEZI</name>
<dbReference type="InterPro" id="IPR002110">
    <property type="entry name" value="Ankyrin_rpt"/>
</dbReference>
<feature type="repeat" description="ANK" evidence="3">
    <location>
        <begin position="933"/>
        <end position="965"/>
    </location>
</feature>
<dbReference type="PROSITE" id="PS50088">
    <property type="entry name" value="ANK_REPEAT"/>
    <property type="match status" value="5"/>
</dbReference>
<dbReference type="Proteomes" id="UP000078237">
    <property type="component" value="Unassembled WGS sequence"/>
</dbReference>
<reference evidence="7 8" key="1">
    <citation type="journal article" date="2016" name="Genome Announc.">
        <title>Genome Sequence of Madurella mycetomatis mm55, Isolated from a Human Mycetoma Case in Sudan.</title>
        <authorList>
            <person name="Smit S."/>
            <person name="Derks M.F."/>
            <person name="Bervoets S."/>
            <person name="Fahal A."/>
            <person name="van Leeuwen W."/>
            <person name="van Belkum A."/>
            <person name="van de Sande W.W."/>
        </authorList>
    </citation>
    <scope>NUCLEOTIDE SEQUENCE [LARGE SCALE GENOMIC DNA]</scope>
    <source>
        <strain evidence="8">mm55</strain>
    </source>
</reference>
<sequence>MADLDPELYTVAWFAPLEIEARAAVHMLDREHQGRFPMGRGDDYVFQAGEMCGHNIIIATLPAGQEYGTGSAAALASQVKRFFPNLWFGLLVGVAAGLPNLSRSPLLDIRLGDVLVGLPAGESAGLIAYDLGKETGKDGFQLLHFGHVLARTETVVRSAIGSIQRMAPNDARAFLPYYEHIKHEEHANGTFVDPGQEMDTLYQADEDGTERLVKREQRPDSRRTRVWYGPIGSGDKLVKNARIRDELRDKYSIIGLEMEAAGTMNRIPVGVIRGVCDYGDEHKNKEWQPYAAAMAAAYAKAILAKIGPKNIARRGGSIVQSGPAVEDPARKAKEIEVLKRLNKSPYQNRKDRNPDRVPGTCDWFVSHELFRGWQESESSRMLWVSADPGCGKSVLAKYLVDSILPADQSRTGCYFFFKDDFEDQKSVLSALCCILRQLFLQKPILLSDAILHQFDIDGGTLTSSFSELWKILIKAARDESAGEIICLLDALDECEDQGRSQLARELCRLYGPESSARNFNLKFLLTSRPYRGIYSGFRPLEIPGLPVIHLSGEGENEMKKISREIDIFIKARVNDIATGLDLTRHDQNVILQQLMTVPHRTYLWVYLTLNLLESDIDKEVVEVASKLRKKVHEAASQLPKTVDAAYDRILSKSRNPQVAKEILHIVVAAARPLTLREMNVALVLRKGHQSYKTFALEPEHRFRENIRDICGLFVAIIDSKIYLLHQTVKEFLVPNDSADSPSDPHEDLKWKHSLQPRESHRILAEICTRYLLLAEFETHPLDENGPLSQYVDDYIFLDYSAKYWAVHFRELQIGMQDMMIQSILRICDTNSKRCLTWFRVYWTCTNADFPRGFTTLMIVSYFGLRAAVKRLLKMGDIDLKHRDDTYHRSSLSWAAGNGFDAVVKLLIKRAGISLLGIKWPFGRGPEINSVDKHGRTPLSYAVWSGNVAIVKLLIQAGAQVDIEDNTGGTPLSYAVCSGHREMMKLLLERENQVGPEDVIVKELLFSAAKKGDEGVVQLLLDTGKAKVDSKDNNGRTPLSWAASNGHHTVAKLLLDSGADPNSKDGNGRAPLLYAAENGHEDVIKRLLVEKANVNAQDNIGFTALHWVAQKGHEGVMSLLLKNLADIEKKDKYGATPLAWTIEIGFEIGIKMLLAKDAEVNYWYTQ</sequence>
<feature type="repeat" description="ANK" evidence="3">
    <location>
        <begin position="1066"/>
        <end position="1098"/>
    </location>
</feature>
<dbReference type="PANTHER" id="PTHR24198">
    <property type="entry name" value="ANKYRIN REPEAT AND PROTEIN KINASE DOMAIN-CONTAINING PROTEIN"/>
    <property type="match status" value="1"/>
</dbReference>
<dbReference type="PRINTS" id="PR01415">
    <property type="entry name" value="ANKYRIN"/>
</dbReference>
<keyword evidence="8" id="KW-1185">Reference proteome</keyword>
<evidence type="ECO:0000313" key="8">
    <source>
        <dbReference type="Proteomes" id="UP000078237"/>
    </source>
</evidence>
<dbReference type="Pfam" id="PF22939">
    <property type="entry name" value="WHD_GPIID"/>
    <property type="match status" value="1"/>
</dbReference>
<dbReference type="Pfam" id="PF23239">
    <property type="entry name" value="DUF7069"/>
    <property type="match status" value="1"/>
</dbReference>
<evidence type="ECO:0000259" key="4">
    <source>
        <dbReference type="Pfam" id="PF22939"/>
    </source>
</evidence>
<feature type="repeat" description="ANK" evidence="3">
    <location>
        <begin position="1033"/>
        <end position="1065"/>
    </location>
</feature>
<evidence type="ECO:0000256" key="1">
    <source>
        <dbReference type="ARBA" id="ARBA00022737"/>
    </source>
</evidence>
<dbReference type="InterPro" id="IPR056884">
    <property type="entry name" value="NPHP3-like_N"/>
</dbReference>
<dbReference type="OrthoDB" id="194358at2759"/>
<dbReference type="Gene3D" id="1.25.40.20">
    <property type="entry name" value="Ankyrin repeat-containing domain"/>
    <property type="match status" value="3"/>
</dbReference>
<comment type="caution">
    <text evidence="7">The sequence shown here is derived from an EMBL/GenBank/DDBJ whole genome shotgun (WGS) entry which is preliminary data.</text>
</comment>
<organism evidence="7 8">
    <name type="scientific">Madurella mycetomatis</name>
    <dbReference type="NCBI Taxonomy" id="100816"/>
    <lineage>
        <taxon>Eukaryota</taxon>
        <taxon>Fungi</taxon>
        <taxon>Dikarya</taxon>
        <taxon>Ascomycota</taxon>
        <taxon>Pezizomycotina</taxon>
        <taxon>Sordariomycetes</taxon>
        <taxon>Sordariomycetidae</taxon>
        <taxon>Sordariales</taxon>
        <taxon>Sordariales incertae sedis</taxon>
        <taxon>Madurella</taxon>
    </lineage>
</organism>
<dbReference type="InterPro" id="IPR055497">
    <property type="entry name" value="DUF7069"/>
</dbReference>
<accession>A0A175VYR2</accession>
<dbReference type="Gene3D" id="3.40.50.1580">
    <property type="entry name" value="Nucleoside phosphorylase domain"/>
    <property type="match status" value="1"/>
</dbReference>
<dbReference type="SMART" id="SM00248">
    <property type="entry name" value="ANK"/>
    <property type="match status" value="9"/>
</dbReference>
<feature type="domain" description="Nephrocystin 3-like N-terminal" evidence="6">
    <location>
        <begin position="359"/>
        <end position="528"/>
    </location>
</feature>
<dbReference type="PROSITE" id="PS50297">
    <property type="entry name" value="ANK_REP_REGION"/>
    <property type="match status" value="5"/>
</dbReference>
<dbReference type="SUPFAM" id="SSF52540">
    <property type="entry name" value="P-loop containing nucleoside triphosphate hydrolases"/>
    <property type="match status" value="1"/>
</dbReference>
<proteinExistence type="predicted"/>
<keyword evidence="1" id="KW-0677">Repeat</keyword>
<dbReference type="EMBL" id="LCTW02000200">
    <property type="protein sequence ID" value="KXX76648.1"/>
    <property type="molecule type" value="Genomic_DNA"/>
</dbReference>
<dbReference type="SUPFAM" id="SSF48403">
    <property type="entry name" value="Ankyrin repeat"/>
    <property type="match status" value="2"/>
</dbReference>
<evidence type="ECO:0000259" key="5">
    <source>
        <dbReference type="Pfam" id="PF23239"/>
    </source>
</evidence>
<evidence type="ECO:0000259" key="6">
    <source>
        <dbReference type="Pfam" id="PF24883"/>
    </source>
</evidence>
<evidence type="ECO:0000256" key="3">
    <source>
        <dbReference type="PROSITE-ProRule" id="PRU00023"/>
    </source>
</evidence>
<dbReference type="InterPro" id="IPR054471">
    <property type="entry name" value="GPIID_WHD"/>
</dbReference>
<dbReference type="STRING" id="100816.A0A175VYR2"/>
<dbReference type="AlphaFoldDB" id="A0A175VYR2"/>
<dbReference type="PANTHER" id="PTHR24198:SF165">
    <property type="entry name" value="ANKYRIN REPEAT-CONTAINING PROTEIN-RELATED"/>
    <property type="match status" value="1"/>
</dbReference>
<feature type="domain" description="GPI inositol-deacylase winged helix" evidence="4">
    <location>
        <begin position="647"/>
        <end position="736"/>
    </location>
</feature>
<gene>
    <name evidence="7" type="ORF">MMYC01_207286</name>
</gene>
<dbReference type="Gene3D" id="3.40.50.300">
    <property type="entry name" value="P-loop containing nucleotide triphosphate hydrolases"/>
    <property type="match status" value="1"/>
</dbReference>
<dbReference type="SUPFAM" id="SSF53167">
    <property type="entry name" value="Purine and uridine phosphorylases"/>
    <property type="match status" value="1"/>
</dbReference>
<feature type="non-terminal residue" evidence="7">
    <location>
        <position position="1165"/>
    </location>
</feature>
<feature type="repeat" description="ANK" evidence="3">
    <location>
        <begin position="1099"/>
        <end position="1131"/>
    </location>
</feature>
<dbReference type="GO" id="GO:0009116">
    <property type="term" value="P:nucleoside metabolic process"/>
    <property type="evidence" value="ECO:0007669"/>
    <property type="project" value="InterPro"/>
</dbReference>
<keyword evidence="2 3" id="KW-0040">ANK repeat</keyword>
<dbReference type="VEuPathDB" id="FungiDB:MMYC01_207286"/>
<feature type="domain" description="DUF7069" evidence="5">
    <location>
        <begin position="561"/>
        <end position="617"/>
    </location>
</feature>
<dbReference type="InterPro" id="IPR036770">
    <property type="entry name" value="Ankyrin_rpt-contain_sf"/>
</dbReference>
<protein>
    <submittedName>
        <fullName evidence="7">Ankyrin repeat domain-containing protein 50</fullName>
    </submittedName>
</protein>
<dbReference type="InterPro" id="IPR035994">
    <property type="entry name" value="Nucleoside_phosphorylase_sf"/>
</dbReference>
<dbReference type="Pfam" id="PF24883">
    <property type="entry name" value="NPHP3_N"/>
    <property type="match status" value="1"/>
</dbReference>
<evidence type="ECO:0000313" key="7">
    <source>
        <dbReference type="EMBL" id="KXX76648.1"/>
    </source>
</evidence>